<keyword evidence="3" id="KW-1185">Reference proteome</keyword>
<reference evidence="2 3" key="1">
    <citation type="submission" date="2018-05" db="EMBL/GenBank/DDBJ databases">
        <title>Genomic Encyclopedia of Type Strains, Phase IV (KMG-IV): sequencing the most valuable type-strain genomes for metagenomic binning, comparative biology and taxonomic classification.</title>
        <authorList>
            <person name="Goeker M."/>
        </authorList>
    </citation>
    <scope>NUCLEOTIDE SEQUENCE [LARGE SCALE GENOMIC DNA]</scope>
    <source>
        <strain evidence="2 3">DSM 6986</strain>
    </source>
</reference>
<evidence type="ECO:0000313" key="3">
    <source>
        <dbReference type="Proteomes" id="UP000245396"/>
    </source>
</evidence>
<protein>
    <submittedName>
        <fullName evidence="2">Uncharacterized protein</fullName>
    </submittedName>
</protein>
<dbReference type="OrthoDB" id="8373799at2"/>
<sequence>MIVSFSPVTCLPRTPKSLTVSKVGDVLTINGEVFDFTDLPDGATIPKGMVPCEFIVGPVERIADVLQLTLLLPHGPNPSPAVAFPSDLIDPPDGPLAIPFDPEPAEEPIDVEA</sequence>
<dbReference type="EMBL" id="QGGG01000016">
    <property type="protein sequence ID" value="PWJ78339.1"/>
    <property type="molecule type" value="Genomic_DNA"/>
</dbReference>
<feature type="compositionally biased region" description="Acidic residues" evidence="1">
    <location>
        <begin position="103"/>
        <end position="113"/>
    </location>
</feature>
<dbReference type="AlphaFoldDB" id="A0A316BVP4"/>
<dbReference type="Proteomes" id="UP000245396">
    <property type="component" value="Unassembled WGS sequence"/>
</dbReference>
<name>A0A316BVP4_PSESE</name>
<dbReference type="RefSeq" id="WP_109614249.1">
    <property type="nucleotide sequence ID" value="NZ_QGGG01000016.1"/>
</dbReference>
<proteinExistence type="predicted"/>
<comment type="caution">
    <text evidence="2">The sequence shown here is derived from an EMBL/GenBank/DDBJ whole genome shotgun (WGS) entry which is preliminary data.</text>
</comment>
<feature type="region of interest" description="Disordered" evidence="1">
    <location>
        <begin position="93"/>
        <end position="113"/>
    </location>
</feature>
<evidence type="ECO:0000256" key="1">
    <source>
        <dbReference type="SAM" id="MobiDB-lite"/>
    </source>
</evidence>
<gene>
    <name evidence="2" type="ORF">C7441_1164</name>
</gene>
<organism evidence="2 3">
    <name type="scientific">Pseudaminobacter salicylatoxidans</name>
    <dbReference type="NCBI Taxonomy" id="93369"/>
    <lineage>
        <taxon>Bacteria</taxon>
        <taxon>Pseudomonadati</taxon>
        <taxon>Pseudomonadota</taxon>
        <taxon>Alphaproteobacteria</taxon>
        <taxon>Hyphomicrobiales</taxon>
        <taxon>Phyllobacteriaceae</taxon>
        <taxon>Pseudaminobacter</taxon>
    </lineage>
</organism>
<evidence type="ECO:0000313" key="2">
    <source>
        <dbReference type="EMBL" id="PWJ78339.1"/>
    </source>
</evidence>
<accession>A0A316BVP4</accession>